<dbReference type="FunFam" id="2.30.30.40:FF:000266">
    <property type="entry name" value="SLIT-ROBO Rho GTPase-activating protein 2"/>
    <property type="match status" value="1"/>
</dbReference>
<evidence type="ECO:0000256" key="3">
    <source>
        <dbReference type="PROSITE-ProRule" id="PRU00192"/>
    </source>
</evidence>
<evidence type="ECO:0000256" key="2">
    <source>
        <dbReference type="ARBA" id="ARBA00023054"/>
    </source>
</evidence>
<keyword evidence="2" id="KW-0175">Coiled coil</keyword>
<evidence type="ECO:0000259" key="5">
    <source>
        <dbReference type="PROSITE" id="PS50002"/>
    </source>
</evidence>
<dbReference type="Gene3D" id="2.30.30.40">
    <property type="entry name" value="SH3 Domains"/>
    <property type="match status" value="1"/>
</dbReference>
<accession>A0A4W5LFQ9</accession>
<dbReference type="InterPro" id="IPR001452">
    <property type="entry name" value="SH3_domain"/>
</dbReference>
<dbReference type="Proteomes" id="UP000314982">
    <property type="component" value="Unassembled WGS sequence"/>
</dbReference>
<protein>
    <submittedName>
        <fullName evidence="7">SLIT-ROBO Rho GTPase activating protein 2</fullName>
    </submittedName>
</protein>
<sequence length="671" mass="72258">MRDSFRTCRVPDCVCDSCIRVYRGEWSGNSPPSPGYLRGVFSPPLIPLSSPPPLSQEAGQVIPLMVESCIRFISRHGLHHEGIFRVSGSQVEVNDIKNSFERGEDLLAGDQNDHDMDSIAGVLKLYFRGLDHALFPKEVFHDLISCVSMENLQERAVHIRKVLLSLPSNTLIIMRYLFAFLNYLSQYSEDNMMDPYNLAICFGPTLMSVPESCDQVSCQAHVNELIKTIIIHHDGVFPGPRDLQGPVYISPGATDEYCDPHCEPPLVDIPAPDTISVIHNSDDGSLVVSESDPIEAIARFDFSGRTNRELSFKKGASLLLFQRASDDWWKGQHNGVDGLVPHQYIVVQDMPDGGRGSPKTEAELQEERVSTRGTAASPTGAHVADIYLANLNKMRKRPELGSIRRTFWGSEGGQGGDVSLSGATGGGVRTASLPVGGALVKEGGDKRPVSAHSVLNSSITRHSSLKTKVESPQFCKATTTGRSKSFSNHRPLDPEVIAQMEPTSQDIEAAMSSALSELRELERQSSVKHTHTPDVVLDTLEQLKGVCGGGGASEPSSPLHSRLLRDSEGAGSPHSHPLQRSASSASDVPSSFRPSKPRSPLPSSTSSSLTSSALSASTPSFREPRPPATRPKPVVFPKGGGGGSPAMGSPTTTVPPTPPPPPQPNDKSCPA</sequence>
<dbReference type="PROSITE" id="PS50002">
    <property type="entry name" value="SH3"/>
    <property type="match status" value="1"/>
</dbReference>
<reference evidence="8" key="1">
    <citation type="submission" date="2018-06" db="EMBL/GenBank/DDBJ databases">
        <title>Genome assembly of Danube salmon.</title>
        <authorList>
            <person name="Macqueen D.J."/>
            <person name="Gundappa M.K."/>
        </authorList>
    </citation>
    <scope>NUCLEOTIDE SEQUENCE [LARGE SCALE GENOMIC DNA]</scope>
</reference>
<dbReference type="Pfam" id="PF00620">
    <property type="entry name" value="RhoGAP"/>
    <property type="match status" value="1"/>
</dbReference>
<dbReference type="Gene3D" id="1.10.555.10">
    <property type="entry name" value="Rho GTPase activation protein"/>
    <property type="match status" value="1"/>
</dbReference>
<keyword evidence="8" id="KW-1185">Reference proteome</keyword>
<reference evidence="7" key="2">
    <citation type="submission" date="2025-08" db="UniProtKB">
        <authorList>
            <consortium name="Ensembl"/>
        </authorList>
    </citation>
    <scope>IDENTIFICATION</scope>
</reference>
<feature type="compositionally biased region" description="Pro residues" evidence="4">
    <location>
        <begin position="653"/>
        <end position="664"/>
    </location>
</feature>
<dbReference type="InterPro" id="IPR035648">
    <property type="entry name" value="srGAP1/2/3_SH3"/>
</dbReference>
<feature type="compositionally biased region" description="Low complexity" evidence="4">
    <location>
        <begin position="580"/>
        <end position="594"/>
    </location>
</feature>
<organism evidence="7 8">
    <name type="scientific">Hucho hucho</name>
    <name type="common">huchen</name>
    <dbReference type="NCBI Taxonomy" id="62062"/>
    <lineage>
        <taxon>Eukaryota</taxon>
        <taxon>Metazoa</taxon>
        <taxon>Chordata</taxon>
        <taxon>Craniata</taxon>
        <taxon>Vertebrata</taxon>
        <taxon>Euteleostomi</taxon>
        <taxon>Actinopterygii</taxon>
        <taxon>Neopterygii</taxon>
        <taxon>Teleostei</taxon>
        <taxon>Protacanthopterygii</taxon>
        <taxon>Salmoniformes</taxon>
        <taxon>Salmonidae</taxon>
        <taxon>Salmoninae</taxon>
        <taxon>Hucho</taxon>
    </lineage>
</organism>
<dbReference type="InterPro" id="IPR036028">
    <property type="entry name" value="SH3-like_dom_sf"/>
</dbReference>
<feature type="compositionally biased region" description="Polar residues" evidence="4">
    <location>
        <begin position="476"/>
        <end position="488"/>
    </location>
</feature>
<name>A0A4W5LFQ9_9TELE</name>
<keyword evidence="1 3" id="KW-0728">SH3 domain</keyword>
<feature type="compositionally biased region" description="Low complexity" evidence="4">
    <location>
        <begin position="601"/>
        <end position="621"/>
    </location>
</feature>
<reference evidence="7" key="3">
    <citation type="submission" date="2025-09" db="UniProtKB">
        <authorList>
            <consortium name="Ensembl"/>
        </authorList>
    </citation>
    <scope>IDENTIFICATION</scope>
</reference>
<dbReference type="SUPFAM" id="SSF50044">
    <property type="entry name" value="SH3-domain"/>
    <property type="match status" value="1"/>
</dbReference>
<evidence type="ECO:0000313" key="7">
    <source>
        <dbReference type="Ensembl" id="ENSHHUP00000024355.1"/>
    </source>
</evidence>
<dbReference type="InterPro" id="IPR008936">
    <property type="entry name" value="Rho_GTPase_activation_prot"/>
</dbReference>
<feature type="domain" description="SH3" evidence="5">
    <location>
        <begin position="291"/>
        <end position="350"/>
    </location>
</feature>
<evidence type="ECO:0000256" key="4">
    <source>
        <dbReference type="SAM" id="MobiDB-lite"/>
    </source>
</evidence>
<dbReference type="GO" id="GO:0007165">
    <property type="term" value="P:signal transduction"/>
    <property type="evidence" value="ECO:0007669"/>
    <property type="project" value="InterPro"/>
</dbReference>
<dbReference type="FunFam" id="1.10.555.10:FF:000010">
    <property type="entry name" value="SLIT-ROBO Rho GTPase-activating protein 1 isoform 2"/>
    <property type="match status" value="1"/>
</dbReference>
<dbReference type="InterPro" id="IPR000198">
    <property type="entry name" value="RhoGAP_dom"/>
</dbReference>
<dbReference type="AlphaFoldDB" id="A0A4W5LFQ9"/>
<dbReference type="PANTHER" id="PTHR14166">
    <property type="entry name" value="SLIT-ROBO RHO GTPASE ACTIVATING PROTEIN"/>
    <property type="match status" value="1"/>
</dbReference>
<feature type="domain" description="Rho-GAP" evidence="6">
    <location>
        <begin position="52"/>
        <end position="237"/>
    </location>
</feature>
<dbReference type="PROSITE" id="PS50238">
    <property type="entry name" value="RHOGAP"/>
    <property type="match status" value="1"/>
</dbReference>
<feature type="region of interest" description="Disordered" evidence="4">
    <location>
        <begin position="547"/>
        <end position="671"/>
    </location>
</feature>
<evidence type="ECO:0000256" key="1">
    <source>
        <dbReference type="ARBA" id="ARBA00022443"/>
    </source>
</evidence>
<feature type="region of interest" description="Disordered" evidence="4">
    <location>
        <begin position="475"/>
        <end position="495"/>
    </location>
</feature>
<dbReference type="Ensembl" id="ENSHHUT00000025272.1">
    <property type="protein sequence ID" value="ENSHHUP00000024355.1"/>
    <property type="gene ID" value="ENSHHUG00000015266.1"/>
</dbReference>
<proteinExistence type="predicted"/>
<dbReference type="InterPro" id="IPR051627">
    <property type="entry name" value="SLIT-ROBO_RhoGAP"/>
</dbReference>
<dbReference type="SUPFAM" id="SSF48350">
    <property type="entry name" value="GTPase activation domain, GAP"/>
    <property type="match status" value="1"/>
</dbReference>
<dbReference type="GeneTree" id="ENSGT00950000182824"/>
<evidence type="ECO:0000259" key="6">
    <source>
        <dbReference type="PROSITE" id="PS50238"/>
    </source>
</evidence>
<dbReference type="SMART" id="SM00326">
    <property type="entry name" value="SH3"/>
    <property type="match status" value="1"/>
</dbReference>
<dbReference type="Pfam" id="PF00018">
    <property type="entry name" value="SH3_1"/>
    <property type="match status" value="1"/>
</dbReference>
<dbReference type="CDD" id="cd04383">
    <property type="entry name" value="RhoGAP_srGAP"/>
    <property type="match status" value="1"/>
</dbReference>
<dbReference type="STRING" id="62062.ENSHHUP00000024355"/>
<dbReference type="SMART" id="SM00324">
    <property type="entry name" value="RhoGAP"/>
    <property type="match status" value="1"/>
</dbReference>
<dbReference type="CDD" id="cd11955">
    <property type="entry name" value="SH3_srGAP1-3"/>
    <property type="match status" value="1"/>
</dbReference>
<evidence type="ECO:0000313" key="8">
    <source>
        <dbReference type="Proteomes" id="UP000314982"/>
    </source>
</evidence>